<dbReference type="PROSITE" id="PS50104">
    <property type="entry name" value="TIR"/>
    <property type="match status" value="1"/>
</dbReference>
<dbReference type="InterPro" id="IPR013151">
    <property type="entry name" value="Immunoglobulin_dom"/>
</dbReference>
<evidence type="ECO:0000256" key="7">
    <source>
        <dbReference type="ARBA" id="ARBA00023180"/>
    </source>
</evidence>
<dbReference type="Pfam" id="PF01582">
    <property type="entry name" value="TIR"/>
    <property type="match status" value="1"/>
</dbReference>
<protein>
    <submittedName>
        <fullName evidence="12">Uncharacterized protein</fullName>
    </submittedName>
</protein>
<dbReference type="InterPro" id="IPR013783">
    <property type="entry name" value="Ig-like_fold"/>
</dbReference>
<dbReference type="PRINTS" id="PR01536">
    <property type="entry name" value="INTRLKN1R12F"/>
</dbReference>
<dbReference type="InterPro" id="IPR007110">
    <property type="entry name" value="Ig-like_dom"/>
</dbReference>
<evidence type="ECO:0000256" key="5">
    <source>
        <dbReference type="ARBA" id="ARBA00023027"/>
    </source>
</evidence>
<dbReference type="RefSeq" id="XP_028851132.1">
    <property type="nucleotide sequence ID" value="XM_028995299.1"/>
</dbReference>
<keyword evidence="7" id="KW-0325">Glycoprotein</keyword>
<keyword evidence="6" id="KW-1015">Disulfide bond</keyword>
<evidence type="ECO:0000313" key="13">
    <source>
        <dbReference type="Proteomes" id="UP000694580"/>
    </source>
</evidence>
<evidence type="ECO:0000259" key="10">
    <source>
        <dbReference type="PROSITE" id="PS50104"/>
    </source>
</evidence>
<dbReference type="SMART" id="SM00255">
    <property type="entry name" value="TIR"/>
    <property type="match status" value="1"/>
</dbReference>
<dbReference type="GeneID" id="114799089"/>
<keyword evidence="3" id="KW-0677">Repeat</keyword>
<evidence type="ECO:0000256" key="2">
    <source>
        <dbReference type="ARBA" id="ARBA00022729"/>
    </source>
</evidence>
<evidence type="ECO:0000313" key="12">
    <source>
        <dbReference type="Ensembl" id="ENSDCDP00010011623.1"/>
    </source>
</evidence>
<dbReference type="PANTHER" id="PTHR11890">
    <property type="entry name" value="INTERLEUKIN-1 RECEPTOR FAMILY MEMBER"/>
    <property type="match status" value="1"/>
</dbReference>
<dbReference type="PROSITE" id="PS50835">
    <property type="entry name" value="IG_LIKE"/>
    <property type="match status" value="1"/>
</dbReference>
<dbReference type="InterPro" id="IPR036179">
    <property type="entry name" value="Ig-like_dom_sf"/>
</dbReference>
<organism evidence="12 13">
    <name type="scientific">Denticeps clupeoides</name>
    <name type="common">denticle herring</name>
    <dbReference type="NCBI Taxonomy" id="299321"/>
    <lineage>
        <taxon>Eukaryota</taxon>
        <taxon>Metazoa</taxon>
        <taxon>Chordata</taxon>
        <taxon>Craniata</taxon>
        <taxon>Vertebrata</taxon>
        <taxon>Euteleostomi</taxon>
        <taxon>Actinopterygii</taxon>
        <taxon>Neopterygii</taxon>
        <taxon>Teleostei</taxon>
        <taxon>Clupei</taxon>
        <taxon>Clupeiformes</taxon>
        <taxon>Denticipitoidei</taxon>
        <taxon>Denticipitidae</taxon>
        <taxon>Denticeps</taxon>
    </lineage>
</organism>
<keyword evidence="9" id="KW-1133">Transmembrane helix</keyword>
<comment type="similarity">
    <text evidence="1">Belongs to the interleukin-1 receptor family.</text>
</comment>
<dbReference type="GO" id="GO:0004908">
    <property type="term" value="F:interleukin-1 receptor activity"/>
    <property type="evidence" value="ECO:0007669"/>
    <property type="project" value="InterPro"/>
</dbReference>
<dbReference type="GeneTree" id="ENSGT01090000259985"/>
<name>A0AAY4AS23_9TELE</name>
<proteinExistence type="inferred from homology"/>
<dbReference type="GO" id="GO:0016787">
    <property type="term" value="F:hydrolase activity"/>
    <property type="evidence" value="ECO:0007669"/>
    <property type="project" value="UniProtKB-KW"/>
</dbReference>
<sequence>MKLKPLTVTQQEGHTKNSETVFYMDPLKILLLIPVCLPLDIYTNTYERSLVCRNEDEWSALEGEGFCIVPAFELDMSAKSLCVWTHNNTEIAQSVRAQVHQNGSMLCFLPISPNDSGIYTYICAGECALGADVKAYEAHFLGSEMLMFSEIRMHSQNPPIPCPEQAYLMCEEGNGQLTWFKNFQLIPGQNGKVLRLINAQKSDEGLYTCLCTWKHFGQTFNISASRNFMVEEVSVLHSPVIRLPINRSTVPAQLGSSVQLECRVFCGINVMSQCSIFWERNNSRINKSNGYTERTTRNDKGSESVFSTVLYISSVTQQDLHTHFRCMAMNGMEWNSVTIYLKVEECFFFTLILRCAYVLLVCLLVTMAAKYFAIDLALFLRGTQQEEDGKLYDAYVIYQPDSVHDETVSGFLFSTLPTVLEKQCGFKLFIHSRDSLPGEDLAKQVEEHIHLSRRLMIILTSSPYRVQKTTTQPTVGYDWHMVLHSVLVQGAVGMVLVQVGRMRDYAHLPLGVQYLLKQTELLRWEPRERSASSPHSRFWKRVRYMMPPPPPRPITTCI</sequence>
<dbReference type="InterPro" id="IPR015621">
    <property type="entry name" value="IL-1_rcpt_fam"/>
</dbReference>
<evidence type="ECO:0000256" key="3">
    <source>
        <dbReference type="ARBA" id="ARBA00022737"/>
    </source>
</evidence>
<dbReference type="InterPro" id="IPR035897">
    <property type="entry name" value="Toll_tir_struct_dom_sf"/>
</dbReference>
<evidence type="ECO:0000259" key="11">
    <source>
        <dbReference type="PROSITE" id="PS50835"/>
    </source>
</evidence>
<keyword evidence="13" id="KW-1185">Reference proteome</keyword>
<dbReference type="SMART" id="SM00409">
    <property type="entry name" value="IG"/>
    <property type="match status" value="2"/>
</dbReference>
<keyword evidence="9" id="KW-0812">Transmembrane</keyword>
<evidence type="ECO:0000256" key="1">
    <source>
        <dbReference type="ARBA" id="ARBA00009752"/>
    </source>
</evidence>
<evidence type="ECO:0000256" key="8">
    <source>
        <dbReference type="ARBA" id="ARBA00023319"/>
    </source>
</evidence>
<reference evidence="12" key="3">
    <citation type="submission" date="2025-09" db="UniProtKB">
        <authorList>
            <consortium name="Ensembl"/>
        </authorList>
    </citation>
    <scope>IDENTIFICATION</scope>
</reference>
<evidence type="ECO:0000256" key="4">
    <source>
        <dbReference type="ARBA" id="ARBA00022801"/>
    </source>
</evidence>
<reference evidence="12 13" key="1">
    <citation type="submission" date="2020-06" db="EMBL/GenBank/DDBJ databases">
        <authorList>
            <consortium name="Wellcome Sanger Institute Data Sharing"/>
        </authorList>
    </citation>
    <scope>NUCLEOTIDE SEQUENCE [LARGE SCALE GENOMIC DNA]</scope>
</reference>
<dbReference type="Pfam" id="PF00047">
    <property type="entry name" value="ig"/>
    <property type="match status" value="1"/>
</dbReference>
<keyword evidence="2" id="KW-0732">Signal</keyword>
<keyword evidence="9" id="KW-0472">Membrane</keyword>
<feature type="domain" description="Ig-like" evidence="11">
    <location>
        <begin position="239"/>
        <end position="338"/>
    </location>
</feature>
<dbReference type="PRINTS" id="PR01537">
    <property type="entry name" value="INTRLKN1R1F"/>
</dbReference>
<dbReference type="Gene3D" id="3.40.50.10140">
    <property type="entry name" value="Toll/interleukin-1 receptor homology (TIR) domain"/>
    <property type="match status" value="1"/>
</dbReference>
<keyword evidence="5" id="KW-0520">NAD</keyword>
<dbReference type="SUPFAM" id="SSF52200">
    <property type="entry name" value="Toll/Interleukin receptor TIR domain"/>
    <property type="match status" value="1"/>
</dbReference>
<dbReference type="SUPFAM" id="SSF48726">
    <property type="entry name" value="Immunoglobulin"/>
    <property type="match status" value="3"/>
</dbReference>
<dbReference type="Ensembl" id="ENSDCDT00010012156.1">
    <property type="protein sequence ID" value="ENSDCDP00010011623.1"/>
    <property type="gene ID" value="ENSDCDG00010005154.1"/>
</dbReference>
<evidence type="ECO:0000256" key="6">
    <source>
        <dbReference type="ARBA" id="ARBA00023157"/>
    </source>
</evidence>
<feature type="transmembrane region" description="Helical" evidence="9">
    <location>
        <begin position="347"/>
        <end position="373"/>
    </location>
</feature>
<dbReference type="PANTHER" id="PTHR11890:SF26">
    <property type="entry name" value="INTERLEUKIN-1 RECEPTOR TYPE 1"/>
    <property type="match status" value="1"/>
</dbReference>
<dbReference type="InterPro" id="IPR003599">
    <property type="entry name" value="Ig_sub"/>
</dbReference>
<accession>A0AAY4AS23</accession>
<dbReference type="Proteomes" id="UP000694580">
    <property type="component" value="Chromosome 11"/>
</dbReference>
<keyword evidence="4" id="KW-0378">Hydrolase</keyword>
<dbReference type="InterPro" id="IPR000157">
    <property type="entry name" value="TIR_dom"/>
</dbReference>
<dbReference type="AlphaFoldDB" id="A0AAY4AS23"/>
<gene>
    <name evidence="12" type="primary">IL1RL1</name>
</gene>
<reference evidence="12" key="2">
    <citation type="submission" date="2025-08" db="UniProtKB">
        <authorList>
            <consortium name="Ensembl"/>
        </authorList>
    </citation>
    <scope>IDENTIFICATION</scope>
</reference>
<feature type="domain" description="TIR" evidence="10">
    <location>
        <begin position="390"/>
        <end position="546"/>
    </location>
</feature>
<evidence type="ECO:0000256" key="9">
    <source>
        <dbReference type="SAM" id="Phobius"/>
    </source>
</evidence>
<dbReference type="InterPro" id="IPR004074">
    <property type="entry name" value="IL-1_rcpt_I/II-typ"/>
</dbReference>
<keyword evidence="8" id="KW-0393">Immunoglobulin domain</keyword>
<dbReference type="Gene3D" id="2.60.40.10">
    <property type="entry name" value="Immunoglobulins"/>
    <property type="match status" value="3"/>
</dbReference>